<evidence type="ECO:0000256" key="7">
    <source>
        <dbReference type="ARBA" id="ARBA00022759"/>
    </source>
</evidence>
<dbReference type="Pfam" id="PF00075">
    <property type="entry name" value="RNase_H"/>
    <property type="match status" value="1"/>
</dbReference>
<gene>
    <name evidence="10" type="primary">rnhA</name>
    <name evidence="12" type="ORF">BGC07_11945</name>
</gene>
<dbReference type="Gene3D" id="3.30.420.10">
    <property type="entry name" value="Ribonuclease H-like superfamily/Ribonuclease H"/>
    <property type="match status" value="1"/>
</dbReference>
<dbReference type="PANTHER" id="PTHR10642:SF26">
    <property type="entry name" value="RIBONUCLEASE H1"/>
    <property type="match status" value="1"/>
</dbReference>
<dbReference type="InterPro" id="IPR022892">
    <property type="entry name" value="RNaseHI"/>
</dbReference>
<keyword evidence="5 10" id="KW-0540">Nuclease</keyword>
<dbReference type="PANTHER" id="PTHR10642">
    <property type="entry name" value="RIBONUCLEASE H1"/>
    <property type="match status" value="1"/>
</dbReference>
<evidence type="ECO:0000313" key="12">
    <source>
        <dbReference type="EMBL" id="ODN43498.1"/>
    </source>
</evidence>
<comment type="function">
    <text evidence="10">Endonuclease that specifically degrades the RNA of RNA-DNA hybrids.</text>
</comment>
<comment type="subunit">
    <text evidence="3 10">Monomer.</text>
</comment>
<keyword evidence="10" id="KW-0963">Cytoplasm</keyword>
<dbReference type="CDD" id="cd09278">
    <property type="entry name" value="RNase_HI_prokaryote_like"/>
    <property type="match status" value="1"/>
</dbReference>
<evidence type="ECO:0000256" key="9">
    <source>
        <dbReference type="ARBA" id="ARBA00022842"/>
    </source>
</evidence>
<accession>A0ABX3A3T7</accession>
<dbReference type="PROSITE" id="PS50879">
    <property type="entry name" value="RNASE_H_1"/>
    <property type="match status" value="1"/>
</dbReference>
<keyword evidence="6 10" id="KW-0479">Metal-binding</keyword>
<evidence type="ECO:0000256" key="10">
    <source>
        <dbReference type="HAMAP-Rule" id="MF_00042"/>
    </source>
</evidence>
<evidence type="ECO:0000256" key="5">
    <source>
        <dbReference type="ARBA" id="ARBA00022722"/>
    </source>
</evidence>
<feature type="binding site" evidence="10">
    <location>
        <position position="131"/>
    </location>
    <ligand>
        <name>Mg(2+)</name>
        <dbReference type="ChEBI" id="CHEBI:18420"/>
        <label>2</label>
    </ligand>
</feature>
<feature type="binding site" evidence="10">
    <location>
        <position position="7"/>
    </location>
    <ligand>
        <name>Mg(2+)</name>
        <dbReference type="ChEBI" id="CHEBI:18420"/>
        <label>1</label>
    </ligand>
</feature>
<comment type="catalytic activity">
    <reaction evidence="1 10">
        <text>Endonucleolytic cleavage to 5'-phosphomonoester.</text>
        <dbReference type="EC" id="3.1.26.4"/>
    </reaction>
</comment>
<reference evidence="12 13" key="1">
    <citation type="submission" date="2016-08" db="EMBL/GenBank/DDBJ databases">
        <title>Draft genome sequence of Candidatus Piscirickettsia litoralis, from seawater.</title>
        <authorList>
            <person name="Wan X."/>
            <person name="Lee A.J."/>
            <person name="Hou S."/>
            <person name="Donachie S.P."/>
        </authorList>
    </citation>
    <scope>NUCLEOTIDE SEQUENCE [LARGE SCALE GENOMIC DNA]</scope>
    <source>
        <strain evidence="12 13">Y2</strain>
    </source>
</reference>
<name>A0ABX3A3T7_9GAMM</name>
<feature type="domain" description="RNase H type-1" evidence="11">
    <location>
        <begin position="1"/>
        <end position="139"/>
    </location>
</feature>
<evidence type="ECO:0000313" key="13">
    <source>
        <dbReference type="Proteomes" id="UP000094329"/>
    </source>
</evidence>
<dbReference type="InterPro" id="IPR050092">
    <property type="entry name" value="RNase_H"/>
</dbReference>
<evidence type="ECO:0000256" key="2">
    <source>
        <dbReference type="ARBA" id="ARBA00005300"/>
    </source>
</evidence>
<feature type="binding site" evidence="10">
    <location>
        <position position="67"/>
    </location>
    <ligand>
        <name>Mg(2+)</name>
        <dbReference type="ChEBI" id="CHEBI:18420"/>
        <label>1</label>
    </ligand>
</feature>
<evidence type="ECO:0000256" key="3">
    <source>
        <dbReference type="ARBA" id="ARBA00011245"/>
    </source>
</evidence>
<keyword evidence="7 10" id="KW-0255">Endonuclease</keyword>
<dbReference type="EC" id="3.1.26.4" evidence="4 10"/>
<feature type="binding site" evidence="10">
    <location>
        <position position="7"/>
    </location>
    <ligand>
        <name>Mg(2+)</name>
        <dbReference type="ChEBI" id="CHEBI:18420"/>
        <label>2</label>
    </ligand>
</feature>
<comment type="cofactor">
    <cofactor evidence="10">
        <name>Mg(2+)</name>
        <dbReference type="ChEBI" id="CHEBI:18420"/>
    </cofactor>
    <text evidence="10">Binds 1 Mg(2+) ion per subunit. May bind a second metal ion at a regulatory site, or after substrate binding.</text>
</comment>
<evidence type="ECO:0000259" key="11">
    <source>
        <dbReference type="PROSITE" id="PS50879"/>
    </source>
</evidence>
<proteinExistence type="inferred from homology"/>
<comment type="similarity">
    <text evidence="2 10">Belongs to the RNase H family.</text>
</comment>
<comment type="caution">
    <text evidence="12">The sequence shown here is derived from an EMBL/GenBank/DDBJ whole genome shotgun (WGS) entry which is preliminary data.</text>
</comment>
<dbReference type="Proteomes" id="UP000094329">
    <property type="component" value="Unassembled WGS sequence"/>
</dbReference>
<keyword evidence="13" id="KW-1185">Reference proteome</keyword>
<dbReference type="HAMAP" id="MF_00042">
    <property type="entry name" value="RNase_H"/>
    <property type="match status" value="1"/>
</dbReference>
<protein>
    <recommendedName>
        <fullName evidence="4 10">Ribonuclease H</fullName>
        <shortName evidence="10">RNase H</shortName>
        <ecNumber evidence="4 10">3.1.26.4</ecNumber>
    </recommendedName>
</protein>
<feature type="binding site" evidence="10">
    <location>
        <position position="45"/>
    </location>
    <ligand>
        <name>Mg(2+)</name>
        <dbReference type="ChEBI" id="CHEBI:18420"/>
        <label>1</label>
    </ligand>
</feature>
<dbReference type="InterPro" id="IPR012337">
    <property type="entry name" value="RNaseH-like_sf"/>
</dbReference>
<keyword evidence="8 10" id="KW-0378">Hydrolase</keyword>
<evidence type="ECO:0000256" key="8">
    <source>
        <dbReference type="ARBA" id="ARBA00022801"/>
    </source>
</evidence>
<evidence type="ECO:0000256" key="1">
    <source>
        <dbReference type="ARBA" id="ARBA00000077"/>
    </source>
</evidence>
<dbReference type="InterPro" id="IPR036397">
    <property type="entry name" value="RNaseH_sf"/>
</dbReference>
<organism evidence="12 13">
    <name type="scientific">Piscirickettsia litoralis</name>
    <dbReference type="NCBI Taxonomy" id="1891921"/>
    <lineage>
        <taxon>Bacteria</taxon>
        <taxon>Pseudomonadati</taxon>
        <taxon>Pseudomonadota</taxon>
        <taxon>Gammaproteobacteria</taxon>
        <taxon>Thiotrichales</taxon>
        <taxon>Piscirickettsiaceae</taxon>
        <taxon>Piscirickettsia</taxon>
    </lineage>
</organism>
<comment type="subcellular location">
    <subcellularLocation>
        <location evidence="10">Cytoplasm</location>
    </subcellularLocation>
</comment>
<dbReference type="NCBIfam" id="NF001236">
    <property type="entry name" value="PRK00203.1"/>
    <property type="match status" value="1"/>
</dbReference>
<sequence length="191" mass="21485">MIDIYTDGGCRGNPGPGGWGAVIVNNQSETELSGFEDHTTNNRMELTAAIKALEALPSGTQARLTTDSNYVKQGINQWVHNWKKNGWKTSQKKDVLNKDLWQQLDQLNENLNIEWHWVKGHSGHPYNERCDELANLAMDQLSENVSHPQARPAMGPNNTQGVVVSSISLEERLERVENKLDIILQRLSELS</sequence>
<evidence type="ECO:0000256" key="4">
    <source>
        <dbReference type="ARBA" id="ARBA00012180"/>
    </source>
</evidence>
<dbReference type="EMBL" id="MDTU01000001">
    <property type="protein sequence ID" value="ODN43498.1"/>
    <property type="molecule type" value="Genomic_DNA"/>
</dbReference>
<dbReference type="InterPro" id="IPR002156">
    <property type="entry name" value="RNaseH_domain"/>
</dbReference>
<keyword evidence="9 10" id="KW-0460">Magnesium</keyword>
<dbReference type="SUPFAM" id="SSF53098">
    <property type="entry name" value="Ribonuclease H-like"/>
    <property type="match status" value="1"/>
</dbReference>
<evidence type="ECO:0000256" key="6">
    <source>
        <dbReference type="ARBA" id="ARBA00022723"/>
    </source>
</evidence>